<dbReference type="Pfam" id="PF13240">
    <property type="entry name" value="Zn_Ribbon_1"/>
    <property type="match status" value="1"/>
</dbReference>
<dbReference type="Pfam" id="PF11611">
    <property type="entry name" value="DUF4352"/>
    <property type="match status" value="1"/>
</dbReference>
<organism evidence="6 7">
    <name type="scientific">Hominiventricola aquisgranensis</name>
    <dbReference type="NCBI Taxonomy" id="3133164"/>
    <lineage>
        <taxon>Bacteria</taxon>
        <taxon>Bacillati</taxon>
        <taxon>Bacillota</taxon>
        <taxon>Clostridia</taxon>
        <taxon>Lachnospirales</taxon>
        <taxon>Lachnospiraceae</taxon>
        <taxon>Hominiventricola</taxon>
    </lineage>
</organism>
<dbReference type="EMBL" id="JBBMFC010000008">
    <property type="protein sequence ID" value="MEQ2578386.1"/>
    <property type="molecule type" value="Genomic_DNA"/>
</dbReference>
<evidence type="ECO:0000259" key="4">
    <source>
        <dbReference type="Pfam" id="PF11611"/>
    </source>
</evidence>
<dbReference type="Gene3D" id="2.60.40.1240">
    <property type="match status" value="1"/>
</dbReference>
<dbReference type="InterPro" id="IPR029050">
    <property type="entry name" value="Immunoprotect_excell_Ig-like"/>
</dbReference>
<proteinExistence type="predicted"/>
<dbReference type="InterPro" id="IPR029051">
    <property type="entry name" value="DUF4352"/>
</dbReference>
<reference evidence="6 7" key="1">
    <citation type="submission" date="2024-03" db="EMBL/GenBank/DDBJ databases">
        <title>Human intestinal bacterial collection.</title>
        <authorList>
            <person name="Pauvert C."/>
            <person name="Hitch T.C.A."/>
            <person name="Clavel T."/>
        </authorList>
    </citation>
    <scope>NUCLEOTIDE SEQUENCE [LARGE SCALE GENOMIC DNA]</scope>
    <source>
        <strain evidence="6 7">CLA-AA-H78B</strain>
    </source>
</reference>
<dbReference type="InterPro" id="IPR026870">
    <property type="entry name" value="Zinc_ribbon_dom"/>
</dbReference>
<comment type="caution">
    <text evidence="6">The sequence shown here is derived from an EMBL/GenBank/DDBJ whole genome shotgun (WGS) entry which is preliminary data.</text>
</comment>
<accession>A0ABV1HZN8</accession>
<keyword evidence="1" id="KW-0732">Signal</keyword>
<dbReference type="RefSeq" id="WP_349144111.1">
    <property type="nucleotide sequence ID" value="NZ_JBBMFC010000008.1"/>
</dbReference>
<feature type="domain" description="DUF4352" evidence="4">
    <location>
        <begin position="127"/>
        <end position="244"/>
    </location>
</feature>
<keyword evidence="3" id="KW-0472">Membrane</keyword>
<feature type="domain" description="Zinc-ribbon" evidence="5">
    <location>
        <begin position="5"/>
        <end position="27"/>
    </location>
</feature>
<evidence type="ECO:0000259" key="5">
    <source>
        <dbReference type="Pfam" id="PF13240"/>
    </source>
</evidence>
<evidence type="ECO:0000256" key="2">
    <source>
        <dbReference type="SAM" id="MobiDB-lite"/>
    </source>
</evidence>
<feature type="transmembrane region" description="Helical" evidence="3">
    <location>
        <begin position="57"/>
        <end position="80"/>
    </location>
</feature>
<keyword evidence="3" id="KW-1133">Transmembrane helix</keyword>
<gene>
    <name evidence="6" type="ORF">WMO62_05930</name>
</gene>
<keyword evidence="3" id="KW-0812">Transmembrane</keyword>
<keyword evidence="7" id="KW-1185">Reference proteome</keyword>
<evidence type="ECO:0000313" key="7">
    <source>
        <dbReference type="Proteomes" id="UP001470288"/>
    </source>
</evidence>
<evidence type="ECO:0000313" key="6">
    <source>
        <dbReference type="EMBL" id="MEQ2578386.1"/>
    </source>
</evidence>
<name>A0ABV1HZN8_9FIRM</name>
<feature type="region of interest" description="Disordered" evidence="2">
    <location>
        <begin position="87"/>
        <end position="122"/>
    </location>
</feature>
<evidence type="ECO:0000256" key="1">
    <source>
        <dbReference type="ARBA" id="ARBA00022729"/>
    </source>
</evidence>
<dbReference type="Proteomes" id="UP001470288">
    <property type="component" value="Unassembled WGS sequence"/>
</dbReference>
<feature type="compositionally biased region" description="Acidic residues" evidence="2">
    <location>
        <begin position="95"/>
        <end position="122"/>
    </location>
</feature>
<protein>
    <submittedName>
        <fullName evidence="6">DUF4352 domain-containing protein</fullName>
    </submittedName>
</protein>
<sequence>MALIKCTECGKEISDKATSCPHCGAPIVTEVDSNEPTVSSQIYDTPKISKSEKKKGGCLMTMLKVIGILIVVIIILNIAFGGNSNKTATKSGEVTTEESAEAPDENTSTDETTVEEPSAEEPDNVFTVGDIVDAEDCRITFLSAQEYDTGNEFLQPKDGYVYYQMEFEFENTGNSDLPLSSILGWNCYADDYKVDQTWIGDENGLDGSVAPGKKAKGSVYFEIPKDASSIELEYETNFWTEDKIYFVVK</sequence>
<evidence type="ECO:0000256" key="3">
    <source>
        <dbReference type="SAM" id="Phobius"/>
    </source>
</evidence>